<keyword evidence="2" id="KW-1185">Reference proteome</keyword>
<organism evidence="1 2">
    <name type="scientific">Ectobacillus antri</name>
    <dbReference type="NCBI Taxonomy" id="2486280"/>
    <lineage>
        <taxon>Bacteria</taxon>
        <taxon>Bacillati</taxon>
        <taxon>Bacillota</taxon>
        <taxon>Bacilli</taxon>
        <taxon>Bacillales</taxon>
        <taxon>Bacillaceae</taxon>
        <taxon>Ectobacillus</taxon>
    </lineage>
</organism>
<evidence type="ECO:0000313" key="1">
    <source>
        <dbReference type="EMBL" id="MDG5753011.1"/>
    </source>
</evidence>
<evidence type="ECO:0000313" key="2">
    <source>
        <dbReference type="Proteomes" id="UP001218246"/>
    </source>
</evidence>
<gene>
    <name evidence="1" type="ORF">P6P90_03225</name>
</gene>
<proteinExistence type="predicted"/>
<sequence length="216" mass="24796">MWKRWKQRGKEESVQNLIPVRALDGGVIVTEDFRLVQLLRVSSFNLDLMSHRELNETMQKYELFLRSLSFPLQTAIVSQPVDMGGYIKSLEGKQAESTMKQELLQGYIAYAKGMETSAAIIQRQRYVMMSECIEGTTKECYEKGMLVLEQKKKHVKTGLEEIGLMAREANDLEIARYLHTLFNYEGSQHSPIEHIFHPYTTGGSTYGFFGQEVVRA</sequence>
<dbReference type="Proteomes" id="UP001218246">
    <property type="component" value="Unassembled WGS sequence"/>
</dbReference>
<accession>A0ABT6H3K6</accession>
<dbReference type="EMBL" id="JARULN010000001">
    <property type="protein sequence ID" value="MDG5753011.1"/>
    <property type="molecule type" value="Genomic_DNA"/>
</dbReference>
<reference evidence="1 2" key="1">
    <citation type="submission" date="2023-04" db="EMBL/GenBank/DDBJ databases">
        <title>Ectobacillus antri isolated from activated sludge.</title>
        <authorList>
            <person name="Yan P."/>
            <person name="Liu X."/>
        </authorList>
    </citation>
    <scope>NUCLEOTIDE SEQUENCE [LARGE SCALE GENOMIC DNA]</scope>
    <source>
        <strain evidence="1 2">C18H</strain>
    </source>
</reference>
<dbReference type="RefSeq" id="WP_278017967.1">
    <property type="nucleotide sequence ID" value="NZ_JARRRY010000001.1"/>
</dbReference>
<protein>
    <submittedName>
        <fullName evidence="1">Uncharacterized protein</fullName>
    </submittedName>
</protein>
<name>A0ABT6H3K6_9BACI</name>
<comment type="caution">
    <text evidence="1">The sequence shown here is derived from an EMBL/GenBank/DDBJ whole genome shotgun (WGS) entry which is preliminary data.</text>
</comment>